<evidence type="ECO:0000259" key="3">
    <source>
        <dbReference type="Pfam" id="PF09186"/>
    </source>
</evidence>
<evidence type="ECO:0000259" key="2">
    <source>
        <dbReference type="Pfam" id="PF01205"/>
    </source>
</evidence>
<feature type="domain" description="Impact N-terminal" evidence="2">
    <location>
        <begin position="18"/>
        <end position="120"/>
    </location>
</feature>
<dbReference type="InterPro" id="IPR001498">
    <property type="entry name" value="Impact_N"/>
</dbReference>
<dbReference type="Gene3D" id="3.30.70.240">
    <property type="match status" value="1"/>
</dbReference>
<evidence type="ECO:0000313" key="5">
    <source>
        <dbReference type="Proteomes" id="UP000543804"/>
    </source>
</evidence>
<dbReference type="InterPro" id="IPR036956">
    <property type="entry name" value="Impact_N_sf"/>
</dbReference>
<dbReference type="PROSITE" id="PS00910">
    <property type="entry name" value="UPF0029"/>
    <property type="match status" value="1"/>
</dbReference>
<reference evidence="4 5" key="1">
    <citation type="submission" date="2020-04" db="EMBL/GenBank/DDBJ databases">
        <authorList>
            <person name="Hitch T.C.A."/>
            <person name="Wylensek D."/>
            <person name="Clavel T."/>
        </authorList>
    </citation>
    <scope>NUCLEOTIDE SEQUENCE [LARGE SCALE GENOMIC DNA]</scope>
    <source>
        <strain evidence="4 5">PG-130-P53-12</strain>
    </source>
</reference>
<dbReference type="InterPro" id="IPR023582">
    <property type="entry name" value="Impact"/>
</dbReference>
<keyword evidence="5" id="KW-1185">Reference proteome</keyword>
<dbReference type="GO" id="GO:0006446">
    <property type="term" value="P:regulation of translational initiation"/>
    <property type="evidence" value="ECO:0007669"/>
    <property type="project" value="TreeGrafter"/>
</dbReference>
<dbReference type="InterPro" id="IPR020569">
    <property type="entry name" value="UPF0029_Impact_CS"/>
</dbReference>
<evidence type="ECO:0000256" key="1">
    <source>
        <dbReference type="ARBA" id="ARBA00007665"/>
    </source>
</evidence>
<dbReference type="InterPro" id="IPR035647">
    <property type="entry name" value="EFG_III/V"/>
</dbReference>
<dbReference type="SUPFAM" id="SSF54980">
    <property type="entry name" value="EF-G C-terminal domain-like"/>
    <property type="match status" value="1"/>
</dbReference>
<sequence length="210" mass="22891">MKSYRTIQGTAEAAYEIQKSRFLTHVSHAASEEEARAFIQARKKEFFDARHNCSAYVLGAEGAKQKSNDDGEPGGTAGNPMLEAIKQQGLTDVVVVVTRYFGGIKLGAGGLIRAYHHSAMLGLSVADIVEMVPFCIVQLRISYPLLAAVEHYLRQEEIRTGEKKYAEDVMIPLLLREEEAVAVCEELTNLTAGTGKLQRAGIQVVAVPVA</sequence>
<dbReference type="Pfam" id="PF01205">
    <property type="entry name" value="Impact_N"/>
    <property type="match status" value="1"/>
</dbReference>
<dbReference type="Gene3D" id="3.30.230.30">
    <property type="entry name" value="Impact, N-terminal domain"/>
    <property type="match status" value="1"/>
</dbReference>
<dbReference type="SUPFAM" id="SSF54211">
    <property type="entry name" value="Ribosomal protein S5 domain 2-like"/>
    <property type="match status" value="1"/>
</dbReference>
<dbReference type="RefSeq" id="WP_170078005.1">
    <property type="nucleotide sequence ID" value="NZ_JABAFA010000058.1"/>
</dbReference>
<dbReference type="GO" id="GO:0005737">
    <property type="term" value="C:cytoplasm"/>
    <property type="evidence" value="ECO:0007669"/>
    <property type="project" value="TreeGrafter"/>
</dbReference>
<name>A0A848B8L5_9FIRM</name>
<feature type="domain" description="UPF0029" evidence="3">
    <location>
        <begin position="139"/>
        <end position="193"/>
    </location>
</feature>
<dbReference type="PANTHER" id="PTHR16301:SF20">
    <property type="entry name" value="IMPACT FAMILY MEMBER YIGZ"/>
    <property type="match status" value="1"/>
</dbReference>
<evidence type="ECO:0000313" key="4">
    <source>
        <dbReference type="EMBL" id="NMD99796.1"/>
    </source>
</evidence>
<dbReference type="InterPro" id="IPR015796">
    <property type="entry name" value="Impact_YigZ-like"/>
</dbReference>
<dbReference type="NCBIfam" id="TIGR00257">
    <property type="entry name" value="IMPACT_YIGZ"/>
    <property type="match status" value="1"/>
</dbReference>
<dbReference type="InterPro" id="IPR020568">
    <property type="entry name" value="Ribosomal_Su5_D2-typ_SF"/>
</dbReference>
<dbReference type="PANTHER" id="PTHR16301">
    <property type="entry name" value="IMPACT-RELATED"/>
    <property type="match status" value="1"/>
</dbReference>
<proteinExistence type="inferred from homology"/>
<accession>A0A848B8L5</accession>
<comment type="similarity">
    <text evidence="1">Belongs to the IMPACT family.</text>
</comment>
<organism evidence="4 5">
    <name type="scientific">Selenomonas bovis</name>
    <dbReference type="NCBI Taxonomy" id="416586"/>
    <lineage>
        <taxon>Bacteria</taxon>
        <taxon>Bacillati</taxon>
        <taxon>Bacillota</taxon>
        <taxon>Negativicutes</taxon>
        <taxon>Selenomonadales</taxon>
        <taxon>Selenomonadaceae</taxon>
        <taxon>Selenomonas</taxon>
    </lineage>
</organism>
<dbReference type="Proteomes" id="UP000543804">
    <property type="component" value="Unassembled WGS sequence"/>
</dbReference>
<dbReference type="AlphaFoldDB" id="A0A848B8L5"/>
<dbReference type="Pfam" id="PF09186">
    <property type="entry name" value="DUF1949"/>
    <property type="match status" value="1"/>
</dbReference>
<gene>
    <name evidence="4" type="ORF">HF878_10090</name>
</gene>
<protein>
    <submittedName>
        <fullName evidence="4">YigZ family protein</fullName>
    </submittedName>
</protein>
<dbReference type="InterPro" id="IPR015269">
    <property type="entry name" value="UPF0029_Impact_C"/>
</dbReference>
<dbReference type="EMBL" id="JABAFA010000058">
    <property type="protein sequence ID" value="NMD99796.1"/>
    <property type="molecule type" value="Genomic_DNA"/>
</dbReference>
<comment type="caution">
    <text evidence="4">The sequence shown here is derived from an EMBL/GenBank/DDBJ whole genome shotgun (WGS) entry which is preliminary data.</text>
</comment>